<feature type="region of interest" description="Disordered" evidence="1">
    <location>
        <begin position="27"/>
        <end position="64"/>
    </location>
</feature>
<dbReference type="AlphaFoldDB" id="A0A0W0GF32"/>
<evidence type="ECO:0000313" key="3">
    <source>
        <dbReference type="Proteomes" id="UP000054988"/>
    </source>
</evidence>
<dbReference type="EMBL" id="LATX01000127">
    <property type="protein sequence ID" value="KTB47125.1"/>
    <property type="molecule type" value="Genomic_DNA"/>
</dbReference>
<evidence type="ECO:0000256" key="1">
    <source>
        <dbReference type="SAM" id="MobiDB-lite"/>
    </source>
</evidence>
<dbReference type="Proteomes" id="UP000054988">
    <property type="component" value="Unassembled WGS sequence"/>
</dbReference>
<name>A0A0W0GF32_MONRR</name>
<reference evidence="2 3" key="1">
    <citation type="submission" date="2015-12" db="EMBL/GenBank/DDBJ databases">
        <title>Draft genome sequence of Moniliophthora roreri, the causal agent of frosty pod rot of cacao.</title>
        <authorList>
            <person name="Aime M.C."/>
            <person name="Diaz-Valderrama J.R."/>
            <person name="Kijpornyongpan T."/>
            <person name="Phillips-Mora W."/>
        </authorList>
    </citation>
    <scope>NUCLEOTIDE SEQUENCE [LARGE SCALE GENOMIC DNA]</scope>
    <source>
        <strain evidence="2 3">MCA 2952</strain>
    </source>
</reference>
<comment type="caution">
    <text evidence="2">The sequence shown here is derived from an EMBL/GenBank/DDBJ whole genome shotgun (WGS) entry which is preliminary data.</text>
</comment>
<organism evidence="2 3">
    <name type="scientific">Moniliophthora roreri</name>
    <name type="common">Frosty pod rot fungus</name>
    <name type="synonym">Monilia roreri</name>
    <dbReference type="NCBI Taxonomy" id="221103"/>
    <lineage>
        <taxon>Eukaryota</taxon>
        <taxon>Fungi</taxon>
        <taxon>Dikarya</taxon>
        <taxon>Basidiomycota</taxon>
        <taxon>Agaricomycotina</taxon>
        <taxon>Agaricomycetes</taxon>
        <taxon>Agaricomycetidae</taxon>
        <taxon>Agaricales</taxon>
        <taxon>Marasmiineae</taxon>
        <taxon>Marasmiaceae</taxon>
        <taxon>Moniliophthora</taxon>
    </lineage>
</organism>
<accession>A0A0W0GF32</accession>
<gene>
    <name evidence="2" type="ORF">WG66_292</name>
</gene>
<protein>
    <submittedName>
        <fullName evidence="2">Uncharacterized protein</fullName>
    </submittedName>
</protein>
<sequence length="227" mass="24939">METDPDSTFLKESRDIVNQSMIATTIRQPSNEFLGNPGPSGSTLPSSETLENSTGLSLTEPTWPNTATTPCTGLKACGWHGMHRPESACSLVGIETWSQMPSWVDGPPDAPPPVTSSLEPLHVPPPQGSSSITGTIIHNPTLQYVIVPTFQTGEIPVELKHSDKQFVLQRSEDPNDALHNVSFITGNENCISSFYNPLVAPTLPPEVARWEEENRYNYEQNEADYYD</sequence>
<evidence type="ECO:0000313" key="2">
    <source>
        <dbReference type="EMBL" id="KTB47125.1"/>
    </source>
</evidence>
<proteinExistence type="predicted"/>